<organism evidence="3 4">
    <name type="scientific">Speluncibacter jeojiensis</name>
    <dbReference type="NCBI Taxonomy" id="2710754"/>
    <lineage>
        <taxon>Bacteria</taxon>
        <taxon>Bacillati</taxon>
        <taxon>Actinomycetota</taxon>
        <taxon>Actinomycetes</taxon>
        <taxon>Mycobacteriales</taxon>
        <taxon>Speluncibacteraceae</taxon>
        <taxon>Speluncibacter</taxon>
    </lineage>
</organism>
<dbReference type="EMBL" id="JANRHA010000009">
    <property type="protein sequence ID" value="MDG3015685.1"/>
    <property type="molecule type" value="Genomic_DNA"/>
</dbReference>
<evidence type="ECO:0000313" key="3">
    <source>
        <dbReference type="EMBL" id="MDG3015685.1"/>
    </source>
</evidence>
<keyword evidence="2" id="KW-0812">Transmembrane</keyword>
<evidence type="ECO:0000313" key="4">
    <source>
        <dbReference type="Proteomes" id="UP001152755"/>
    </source>
</evidence>
<dbReference type="RefSeq" id="WP_332520175.1">
    <property type="nucleotide sequence ID" value="NZ_JANRHA010000009.1"/>
</dbReference>
<feature type="transmembrane region" description="Helical" evidence="2">
    <location>
        <begin position="167"/>
        <end position="186"/>
    </location>
</feature>
<feature type="transmembrane region" description="Helical" evidence="2">
    <location>
        <begin position="93"/>
        <end position="116"/>
    </location>
</feature>
<proteinExistence type="predicted"/>
<keyword evidence="2" id="KW-0472">Membrane</keyword>
<keyword evidence="2" id="KW-1133">Transmembrane helix</keyword>
<feature type="region of interest" description="Disordered" evidence="1">
    <location>
        <begin position="1"/>
        <end position="22"/>
    </location>
</feature>
<keyword evidence="4" id="KW-1185">Reference proteome</keyword>
<accession>A0A9X4M2A1</accession>
<name>A0A9X4M2A1_9ACTN</name>
<dbReference type="AlphaFoldDB" id="A0A9X4M2A1"/>
<gene>
    <name evidence="3" type="ORF">NVS88_14075</name>
</gene>
<evidence type="ECO:0000256" key="2">
    <source>
        <dbReference type="SAM" id="Phobius"/>
    </source>
</evidence>
<evidence type="ECO:0000256" key="1">
    <source>
        <dbReference type="SAM" id="MobiDB-lite"/>
    </source>
</evidence>
<feature type="transmembrane region" description="Helical" evidence="2">
    <location>
        <begin position="128"/>
        <end position="147"/>
    </location>
</feature>
<dbReference type="Proteomes" id="UP001152755">
    <property type="component" value="Unassembled WGS sequence"/>
</dbReference>
<reference evidence="3" key="1">
    <citation type="submission" date="2022-08" db="EMBL/GenBank/DDBJ databases">
        <title>Genome analysis of Corynebacteriales strain.</title>
        <authorList>
            <person name="Lee S.D."/>
        </authorList>
    </citation>
    <scope>NUCLEOTIDE SEQUENCE</scope>
    <source>
        <strain evidence="3">D3-21</strain>
    </source>
</reference>
<comment type="caution">
    <text evidence="3">The sequence shown here is derived from an EMBL/GenBank/DDBJ whole genome shotgun (WGS) entry which is preliminary data.</text>
</comment>
<sequence length="189" mass="19281">MDSPGDHPLRPSASPEPPPQPAFTTVPRTFHREPAAAPRVLSWASRSWFASIAALAITLVNAAVDRSALRSALESGLAAQNPGTSAQNISDTVLLTLLGCATVAVLLALAEGLCIFRLLAGSSGARTLLAALAFLNIAGLIGAWQLLADGGSVAGGALRWGPVAQGVLIVLGTALMFTPAVGRWLAGRS</sequence>
<protein>
    <submittedName>
        <fullName evidence="3">Uncharacterized protein</fullName>
    </submittedName>
</protein>